<protein>
    <recommendedName>
        <fullName evidence="3">PiggyBac transposable element-derived protein domain-containing protein</fullName>
    </recommendedName>
</protein>
<dbReference type="EMBL" id="BMAT01007050">
    <property type="protein sequence ID" value="GFS25205.1"/>
    <property type="molecule type" value="Genomic_DNA"/>
</dbReference>
<sequence length="88" mass="10401">MPAVYSKICSADKTRIFQAYTRDEAGIIRTRGRTRRGDRAVRLVQWEWRRGHNQTMTFAVNVMNRLVHHELHQGGMTAERFDQFLHDT</sequence>
<organism evidence="1 2">
    <name type="scientific">Elysia marginata</name>
    <dbReference type="NCBI Taxonomy" id="1093978"/>
    <lineage>
        <taxon>Eukaryota</taxon>
        <taxon>Metazoa</taxon>
        <taxon>Spiralia</taxon>
        <taxon>Lophotrochozoa</taxon>
        <taxon>Mollusca</taxon>
        <taxon>Gastropoda</taxon>
        <taxon>Heterobranchia</taxon>
        <taxon>Euthyneura</taxon>
        <taxon>Panpulmonata</taxon>
        <taxon>Sacoglossa</taxon>
        <taxon>Placobranchoidea</taxon>
        <taxon>Plakobranchidae</taxon>
        <taxon>Elysia</taxon>
    </lineage>
</organism>
<gene>
    <name evidence="1" type="ORF">ElyMa_003435500</name>
</gene>
<comment type="caution">
    <text evidence="1">The sequence shown here is derived from an EMBL/GenBank/DDBJ whole genome shotgun (WGS) entry which is preliminary data.</text>
</comment>
<dbReference type="AlphaFoldDB" id="A0AAV4JU10"/>
<name>A0AAV4JU10_9GAST</name>
<evidence type="ECO:0008006" key="3">
    <source>
        <dbReference type="Google" id="ProtNLM"/>
    </source>
</evidence>
<reference evidence="1 2" key="1">
    <citation type="journal article" date="2021" name="Elife">
        <title>Chloroplast acquisition without the gene transfer in kleptoplastic sea slugs, Plakobranchus ocellatus.</title>
        <authorList>
            <person name="Maeda T."/>
            <person name="Takahashi S."/>
            <person name="Yoshida T."/>
            <person name="Shimamura S."/>
            <person name="Takaki Y."/>
            <person name="Nagai Y."/>
            <person name="Toyoda A."/>
            <person name="Suzuki Y."/>
            <person name="Arimoto A."/>
            <person name="Ishii H."/>
            <person name="Satoh N."/>
            <person name="Nishiyama T."/>
            <person name="Hasebe M."/>
            <person name="Maruyama T."/>
            <person name="Minagawa J."/>
            <person name="Obokata J."/>
            <person name="Shigenobu S."/>
        </authorList>
    </citation>
    <scope>NUCLEOTIDE SEQUENCE [LARGE SCALE GENOMIC DNA]</scope>
</reference>
<evidence type="ECO:0000313" key="1">
    <source>
        <dbReference type="EMBL" id="GFS25205.1"/>
    </source>
</evidence>
<proteinExistence type="predicted"/>
<keyword evidence="2" id="KW-1185">Reference proteome</keyword>
<accession>A0AAV4JU10</accession>
<dbReference type="Proteomes" id="UP000762676">
    <property type="component" value="Unassembled WGS sequence"/>
</dbReference>
<evidence type="ECO:0000313" key="2">
    <source>
        <dbReference type="Proteomes" id="UP000762676"/>
    </source>
</evidence>